<evidence type="ECO:0000256" key="10">
    <source>
        <dbReference type="ARBA" id="ARBA00022989"/>
    </source>
</evidence>
<feature type="domain" description="Histidine kinase" evidence="15">
    <location>
        <begin position="297"/>
        <end position="519"/>
    </location>
</feature>
<dbReference type="SUPFAM" id="SSF47384">
    <property type="entry name" value="Homodimeric domain of signal transducing histidine kinase"/>
    <property type="match status" value="1"/>
</dbReference>
<dbReference type="PANTHER" id="PTHR43711">
    <property type="entry name" value="TWO-COMPONENT HISTIDINE KINASE"/>
    <property type="match status" value="1"/>
</dbReference>
<feature type="transmembrane region" description="Helical" evidence="14">
    <location>
        <begin position="20"/>
        <end position="40"/>
    </location>
</feature>
<proteinExistence type="predicted"/>
<keyword evidence="4" id="KW-0597">Phosphoprotein</keyword>
<dbReference type="GO" id="GO:0005524">
    <property type="term" value="F:ATP binding"/>
    <property type="evidence" value="ECO:0007669"/>
    <property type="project" value="UniProtKB-KW"/>
</dbReference>
<dbReference type="CDD" id="cd00082">
    <property type="entry name" value="HisKA"/>
    <property type="match status" value="1"/>
</dbReference>
<evidence type="ECO:0000256" key="4">
    <source>
        <dbReference type="ARBA" id="ARBA00022553"/>
    </source>
</evidence>
<dbReference type="PROSITE" id="PS50109">
    <property type="entry name" value="HIS_KIN"/>
    <property type="match status" value="1"/>
</dbReference>
<reference evidence="17" key="1">
    <citation type="submission" date="2006-08" db="EMBL/GenBank/DDBJ databases">
        <title>Complete sequence of Alkalilimnicola ehrilichei MLHE-1.</title>
        <authorList>
            <person name="Copeland A."/>
            <person name="Lucas S."/>
            <person name="Lapidus A."/>
            <person name="Barry K."/>
            <person name="Detter J.C."/>
            <person name="Glavina del Rio T."/>
            <person name="Hammon N."/>
            <person name="Israni S."/>
            <person name="Dalin E."/>
            <person name="Tice H."/>
            <person name="Pitluck S."/>
            <person name="Sims D."/>
            <person name="Brettin T."/>
            <person name="Bruce D."/>
            <person name="Han C."/>
            <person name="Tapia R."/>
            <person name="Gilna P."/>
            <person name="Schmutz J."/>
            <person name="Larimer F."/>
            <person name="Land M."/>
            <person name="Hauser L."/>
            <person name="Kyrpides N."/>
            <person name="Mikhailova N."/>
            <person name="Oremland R.S."/>
            <person name="Hoeft S.E."/>
            <person name="Switzer-Blum J."/>
            <person name="Kulp T."/>
            <person name="King G."/>
            <person name="Tabita R."/>
            <person name="Witte B."/>
            <person name="Santini J.M."/>
            <person name="Basu P."/>
            <person name="Hollibaugh J.T."/>
            <person name="Xie G."/>
            <person name="Stolz J.F."/>
            <person name="Richardson P."/>
        </authorList>
    </citation>
    <scope>NUCLEOTIDE SEQUENCE [LARGE SCALE GENOMIC DNA]</scope>
    <source>
        <strain evidence="17">ATCC BAA-1101 / DSM 17681 / MLHE-1</strain>
    </source>
</reference>
<evidence type="ECO:0000259" key="15">
    <source>
        <dbReference type="PROSITE" id="PS50109"/>
    </source>
</evidence>
<evidence type="ECO:0000256" key="1">
    <source>
        <dbReference type="ARBA" id="ARBA00000085"/>
    </source>
</evidence>
<dbReference type="Pfam" id="PF11845">
    <property type="entry name" value="Tll0287-like"/>
    <property type="match status" value="1"/>
</dbReference>
<keyword evidence="13" id="KW-0175">Coiled coil</keyword>
<dbReference type="PRINTS" id="PR00344">
    <property type="entry name" value="BCTRLSENSOR"/>
</dbReference>
<dbReference type="OrthoDB" id="9810730at2"/>
<dbReference type="InterPro" id="IPR050736">
    <property type="entry name" value="Sensor_HK_Regulatory"/>
</dbReference>
<gene>
    <name evidence="16" type="ordered locus">Mlg_2430</name>
</gene>
<dbReference type="AlphaFoldDB" id="Q0A5W7"/>
<dbReference type="GO" id="GO:0016020">
    <property type="term" value="C:membrane"/>
    <property type="evidence" value="ECO:0007669"/>
    <property type="project" value="UniProtKB-SubCell"/>
</dbReference>
<keyword evidence="8 16" id="KW-0418">Kinase</keyword>
<dbReference type="PANTHER" id="PTHR43711:SF29">
    <property type="entry name" value="HISTIDINE KINASE"/>
    <property type="match status" value="1"/>
</dbReference>
<evidence type="ECO:0000256" key="2">
    <source>
        <dbReference type="ARBA" id="ARBA00004370"/>
    </source>
</evidence>
<keyword evidence="5 16" id="KW-0808">Transferase</keyword>
<dbReference type="SMART" id="SM00388">
    <property type="entry name" value="HisKA"/>
    <property type="match status" value="1"/>
</dbReference>
<dbReference type="Proteomes" id="UP000001962">
    <property type="component" value="Chromosome"/>
</dbReference>
<dbReference type="CDD" id="cd16922">
    <property type="entry name" value="HATPase_EvgS-ArcB-TorS-like"/>
    <property type="match status" value="1"/>
</dbReference>
<evidence type="ECO:0000313" key="16">
    <source>
        <dbReference type="EMBL" id="ABI57770.1"/>
    </source>
</evidence>
<dbReference type="InterPro" id="IPR021796">
    <property type="entry name" value="Tll0287-like_dom"/>
</dbReference>
<dbReference type="Gene3D" id="1.10.287.130">
    <property type="match status" value="1"/>
</dbReference>
<keyword evidence="6 14" id="KW-0812">Transmembrane</keyword>
<dbReference type="InterPro" id="IPR036097">
    <property type="entry name" value="HisK_dim/P_sf"/>
</dbReference>
<evidence type="ECO:0000256" key="9">
    <source>
        <dbReference type="ARBA" id="ARBA00022840"/>
    </source>
</evidence>
<feature type="coiled-coil region" evidence="13">
    <location>
        <begin position="263"/>
        <end position="290"/>
    </location>
</feature>
<evidence type="ECO:0000256" key="5">
    <source>
        <dbReference type="ARBA" id="ARBA00022679"/>
    </source>
</evidence>
<dbReference type="HOGENOM" id="CLU_000445_114_64_6"/>
<keyword evidence="17" id="KW-1185">Reference proteome</keyword>
<comment type="catalytic activity">
    <reaction evidence="1">
        <text>ATP + protein L-histidine = ADP + protein N-phospho-L-histidine.</text>
        <dbReference type="EC" id="2.7.13.3"/>
    </reaction>
</comment>
<comment type="subcellular location">
    <subcellularLocation>
        <location evidence="2">Membrane</location>
    </subcellularLocation>
</comment>
<keyword evidence="9" id="KW-0067">ATP-binding</keyword>
<dbReference type="InterPro" id="IPR003594">
    <property type="entry name" value="HATPase_dom"/>
</dbReference>
<dbReference type="SUPFAM" id="SSF55874">
    <property type="entry name" value="ATPase domain of HSP90 chaperone/DNA topoisomerase II/histidine kinase"/>
    <property type="match status" value="1"/>
</dbReference>
<evidence type="ECO:0000256" key="12">
    <source>
        <dbReference type="ARBA" id="ARBA00023136"/>
    </source>
</evidence>
<name>Q0A5W7_ALKEH</name>
<dbReference type="Gene3D" id="3.30.565.10">
    <property type="entry name" value="Histidine kinase-like ATPase, C-terminal domain"/>
    <property type="match status" value="1"/>
</dbReference>
<sequence length="629" mass="69311">MPAPATREGADRRIRRLRLYLVLALAGWTATFGGLSWWLVGHFQGLTVELAYQEARANFNKDQAFRFWGTLHGGVYVPVSDQTPRNPYLAHLPERDITTPGGQELTLMNPAYMLRQLNEQFGDLFGVRGNITSLDPLRPENAPDDWERDALEAFEDGVDERLEVAYIEQEPYLRYMAPMETDRGCLQCHAHQGYQVGDIRGGVSVAVPLSGYQAHEEVAMGRTLGAFAGIWLLGLLGLGYSGQRVLRDARFQHAATREIQRLNEGLEQRVRERTAELEQARQSAEEANRAKSVFLANMSHELRTPLNAILGFARLAGQAPQATPDQREQLGFVERNGEHLLSLINDVLDMAKIESGRQTLEEGVVDLPRTLEDAVEALRHRAEGKGLTLTLEVAEDLPRHILSDGRKLRQILINLVSNAVKYTDAGRVVLSARRQSAEPSGGHDGLLLAVADTGRGIPVEDQDRVFEPFVQSGRVGTTEGTGLGLPITREFVELMGGEIGLESTSGEGSRFTVSLPLVPAVDEERERQPAPRRHLGLNYRYAEGTPEPPAEVHPADRVPEDFGQRLQALPADQRRALAQALRAGDLDALEALVRDIGEQDAVLAPALRAQVQAFRYQEILTALNGGGGA</sequence>
<dbReference type="Pfam" id="PF00512">
    <property type="entry name" value="HisKA"/>
    <property type="match status" value="1"/>
</dbReference>
<dbReference type="Pfam" id="PF02518">
    <property type="entry name" value="HATPase_c"/>
    <property type="match status" value="1"/>
</dbReference>
<evidence type="ECO:0000256" key="7">
    <source>
        <dbReference type="ARBA" id="ARBA00022741"/>
    </source>
</evidence>
<keyword evidence="7" id="KW-0547">Nucleotide-binding</keyword>
<dbReference type="InterPro" id="IPR004358">
    <property type="entry name" value="Sig_transdc_His_kin-like_C"/>
</dbReference>
<dbReference type="SMART" id="SM00387">
    <property type="entry name" value="HATPase_c"/>
    <property type="match status" value="1"/>
</dbReference>
<keyword evidence="10 14" id="KW-1133">Transmembrane helix</keyword>
<dbReference type="eggNOG" id="COG2205">
    <property type="taxonomic scope" value="Bacteria"/>
</dbReference>
<evidence type="ECO:0000256" key="3">
    <source>
        <dbReference type="ARBA" id="ARBA00012438"/>
    </source>
</evidence>
<organism evidence="16 17">
    <name type="scientific">Alkalilimnicola ehrlichii (strain ATCC BAA-1101 / DSM 17681 / MLHE-1)</name>
    <dbReference type="NCBI Taxonomy" id="187272"/>
    <lineage>
        <taxon>Bacteria</taxon>
        <taxon>Pseudomonadati</taxon>
        <taxon>Pseudomonadota</taxon>
        <taxon>Gammaproteobacteria</taxon>
        <taxon>Chromatiales</taxon>
        <taxon>Ectothiorhodospiraceae</taxon>
        <taxon>Alkalilimnicola</taxon>
    </lineage>
</organism>
<evidence type="ECO:0000256" key="6">
    <source>
        <dbReference type="ARBA" id="ARBA00022692"/>
    </source>
</evidence>
<evidence type="ECO:0000256" key="8">
    <source>
        <dbReference type="ARBA" id="ARBA00022777"/>
    </source>
</evidence>
<dbReference type="EC" id="2.7.13.3" evidence="3"/>
<dbReference type="GO" id="GO:0000155">
    <property type="term" value="F:phosphorelay sensor kinase activity"/>
    <property type="evidence" value="ECO:0007669"/>
    <property type="project" value="InterPro"/>
</dbReference>
<dbReference type="EMBL" id="CP000453">
    <property type="protein sequence ID" value="ABI57770.1"/>
    <property type="molecule type" value="Genomic_DNA"/>
</dbReference>
<protein>
    <recommendedName>
        <fullName evidence="3">histidine kinase</fullName>
        <ecNumber evidence="3">2.7.13.3</ecNumber>
    </recommendedName>
</protein>
<evidence type="ECO:0000256" key="13">
    <source>
        <dbReference type="SAM" id="Coils"/>
    </source>
</evidence>
<dbReference type="KEGG" id="aeh:Mlg_2430"/>
<accession>Q0A5W7</accession>
<keyword evidence="12 14" id="KW-0472">Membrane</keyword>
<keyword evidence="11" id="KW-0902">Two-component regulatory system</keyword>
<dbReference type="FunFam" id="1.10.287.130:FF:000004">
    <property type="entry name" value="Ethylene receptor 1"/>
    <property type="match status" value="1"/>
</dbReference>
<evidence type="ECO:0000256" key="14">
    <source>
        <dbReference type="SAM" id="Phobius"/>
    </source>
</evidence>
<dbReference type="RefSeq" id="WP_011630163.1">
    <property type="nucleotide sequence ID" value="NC_008340.1"/>
</dbReference>
<evidence type="ECO:0000256" key="11">
    <source>
        <dbReference type="ARBA" id="ARBA00023012"/>
    </source>
</evidence>
<evidence type="ECO:0000313" key="17">
    <source>
        <dbReference type="Proteomes" id="UP000001962"/>
    </source>
</evidence>
<dbReference type="FunFam" id="3.30.565.10:FF:000010">
    <property type="entry name" value="Sensor histidine kinase RcsC"/>
    <property type="match status" value="1"/>
</dbReference>
<dbReference type="InterPro" id="IPR003661">
    <property type="entry name" value="HisK_dim/P_dom"/>
</dbReference>
<dbReference type="InterPro" id="IPR005467">
    <property type="entry name" value="His_kinase_dom"/>
</dbReference>
<dbReference type="InterPro" id="IPR036890">
    <property type="entry name" value="HATPase_C_sf"/>
</dbReference>